<keyword evidence="3" id="KW-0132">Cell division</keyword>
<dbReference type="AlphaFoldDB" id="U2KD91"/>
<dbReference type="Proteomes" id="UP000016662">
    <property type="component" value="Unassembled WGS sequence"/>
</dbReference>
<evidence type="ECO:0000256" key="9">
    <source>
        <dbReference type="SAM" id="Phobius"/>
    </source>
</evidence>
<feature type="domain" description="POTRA" evidence="10">
    <location>
        <begin position="49"/>
        <end position="120"/>
    </location>
</feature>
<evidence type="ECO:0000256" key="1">
    <source>
        <dbReference type="ARBA" id="ARBA00004370"/>
    </source>
</evidence>
<dbReference type="PANTHER" id="PTHR37820:SF1">
    <property type="entry name" value="CELL DIVISION PROTEIN FTSQ"/>
    <property type="match status" value="1"/>
</dbReference>
<dbReference type="GO" id="GO:0005886">
    <property type="term" value="C:plasma membrane"/>
    <property type="evidence" value="ECO:0007669"/>
    <property type="project" value="TreeGrafter"/>
</dbReference>
<proteinExistence type="predicted"/>
<evidence type="ECO:0000313" key="11">
    <source>
        <dbReference type="EMBL" id="ERJ96506.1"/>
    </source>
</evidence>
<sequence>MQDVEKTEIQSQTSSKRRRRRNRFRPLYGLLVAILVIGVGVSLSMTVFFNIEQIVVAGDADQPYQKNDVVKASGVHTGDNMMRLNRETVKENILSRLIFVDSVSIQKDFPDRLVITIEPSKAAFNVTDSSGTLQVSAAGKILVSGPDSDPSLPTITGFEASVREPGKTLTSRDSQKDKIFQSLSERIAKGLDCPVTSIDLADKYNINLIFDGRVSFQLGNWSDMDYKITLAETVLGQLSPDKVGYLSMVGDHQCSYRDKEAVEQQTTAPLQTTATDEYGNPVTETDEYGNLVTTETQTETTTTAAGWQ</sequence>
<evidence type="ECO:0000256" key="3">
    <source>
        <dbReference type="ARBA" id="ARBA00022618"/>
    </source>
</evidence>
<dbReference type="PROSITE" id="PS51779">
    <property type="entry name" value="POTRA"/>
    <property type="match status" value="1"/>
</dbReference>
<evidence type="ECO:0000259" key="10">
    <source>
        <dbReference type="PROSITE" id="PS51779"/>
    </source>
</evidence>
<comment type="caution">
    <text evidence="11">The sequence shown here is derived from an EMBL/GenBank/DDBJ whole genome shotgun (WGS) entry which is preliminary data.</text>
</comment>
<dbReference type="STRING" id="411473.RUMCAL_01111"/>
<evidence type="ECO:0000256" key="2">
    <source>
        <dbReference type="ARBA" id="ARBA00022475"/>
    </source>
</evidence>
<dbReference type="OrthoDB" id="1819027at2"/>
<feature type="region of interest" description="Disordered" evidence="8">
    <location>
        <begin position="264"/>
        <end position="285"/>
    </location>
</feature>
<dbReference type="Gene3D" id="3.10.20.310">
    <property type="entry name" value="membrane protein fhac"/>
    <property type="match status" value="1"/>
</dbReference>
<dbReference type="PATRIC" id="fig|411473.3.peg.913"/>
<keyword evidence="7" id="KW-0131">Cell cycle</keyword>
<dbReference type="GO" id="GO:0051301">
    <property type="term" value="P:cell division"/>
    <property type="evidence" value="ECO:0007669"/>
    <property type="project" value="UniProtKB-KW"/>
</dbReference>
<dbReference type="InterPro" id="IPR034746">
    <property type="entry name" value="POTRA"/>
</dbReference>
<keyword evidence="4 9" id="KW-0812">Transmembrane</keyword>
<dbReference type="RefSeq" id="WP_021682572.1">
    <property type="nucleotide sequence ID" value="NZ_KI260426.1"/>
</dbReference>
<keyword evidence="12" id="KW-1185">Reference proteome</keyword>
<keyword evidence="6 9" id="KW-0472">Membrane</keyword>
<gene>
    <name evidence="11" type="ORF">RUMCAL_01111</name>
</gene>
<name>U2KD91_9FIRM</name>
<dbReference type="PANTHER" id="PTHR37820">
    <property type="entry name" value="CELL DIVISION PROTEIN DIVIB"/>
    <property type="match status" value="1"/>
</dbReference>
<evidence type="ECO:0000256" key="7">
    <source>
        <dbReference type="ARBA" id="ARBA00023306"/>
    </source>
</evidence>
<feature type="compositionally biased region" description="Low complexity" evidence="8">
    <location>
        <begin position="264"/>
        <end position="275"/>
    </location>
</feature>
<accession>U2KD91</accession>
<evidence type="ECO:0000256" key="6">
    <source>
        <dbReference type="ARBA" id="ARBA00023136"/>
    </source>
</evidence>
<dbReference type="eggNOG" id="COG1589">
    <property type="taxonomic scope" value="Bacteria"/>
</dbReference>
<keyword evidence="2" id="KW-1003">Cell membrane</keyword>
<organism evidence="11 12">
    <name type="scientific">Ruminococcus callidus ATCC 27760</name>
    <dbReference type="NCBI Taxonomy" id="411473"/>
    <lineage>
        <taxon>Bacteria</taxon>
        <taxon>Bacillati</taxon>
        <taxon>Bacillota</taxon>
        <taxon>Clostridia</taxon>
        <taxon>Eubacteriales</taxon>
        <taxon>Oscillospiraceae</taxon>
        <taxon>Ruminococcus</taxon>
    </lineage>
</organism>
<reference evidence="11 12" key="1">
    <citation type="submission" date="2013-07" db="EMBL/GenBank/DDBJ databases">
        <authorList>
            <person name="Weinstock G."/>
            <person name="Sodergren E."/>
            <person name="Wylie T."/>
            <person name="Fulton L."/>
            <person name="Fulton R."/>
            <person name="Fronick C."/>
            <person name="O'Laughlin M."/>
            <person name="Godfrey J."/>
            <person name="Miner T."/>
            <person name="Herter B."/>
            <person name="Appelbaum E."/>
            <person name="Cordes M."/>
            <person name="Lek S."/>
            <person name="Wollam A."/>
            <person name="Pepin K.H."/>
            <person name="Palsikar V.B."/>
            <person name="Mitreva M."/>
            <person name="Wilson R.K."/>
        </authorList>
    </citation>
    <scope>NUCLEOTIDE SEQUENCE [LARGE SCALE GENOMIC DNA]</scope>
    <source>
        <strain evidence="11 12">ATCC 27760</strain>
    </source>
</reference>
<dbReference type="HOGENOM" id="CLU_902804_0_0_9"/>
<evidence type="ECO:0000313" key="12">
    <source>
        <dbReference type="Proteomes" id="UP000016662"/>
    </source>
</evidence>
<dbReference type="EMBL" id="AWVF01000131">
    <property type="protein sequence ID" value="ERJ96506.1"/>
    <property type="molecule type" value="Genomic_DNA"/>
</dbReference>
<dbReference type="Pfam" id="PF08478">
    <property type="entry name" value="POTRA_1"/>
    <property type="match status" value="1"/>
</dbReference>
<evidence type="ECO:0000256" key="8">
    <source>
        <dbReference type="SAM" id="MobiDB-lite"/>
    </source>
</evidence>
<dbReference type="InterPro" id="IPR050487">
    <property type="entry name" value="FtsQ_DivIB"/>
</dbReference>
<comment type="subcellular location">
    <subcellularLocation>
        <location evidence="1">Membrane</location>
    </subcellularLocation>
</comment>
<protein>
    <submittedName>
        <fullName evidence="11">POTRA domain protein, FtsQ-type</fullName>
    </submittedName>
</protein>
<feature type="transmembrane region" description="Helical" evidence="9">
    <location>
        <begin position="27"/>
        <end position="49"/>
    </location>
</feature>
<keyword evidence="5 9" id="KW-1133">Transmembrane helix</keyword>
<dbReference type="InterPro" id="IPR013685">
    <property type="entry name" value="POTRA_FtsQ_type"/>
</dbReference>
<evidence type="ECO:0000256" key="5">
    <source>
        <dbReference type="ARBA" id="ARBA00022989"/>
    </source>
</evidence>
<evidence type="ECO:0000256" key="4">
    <source>
        <dbReference type="ARBA" id="ARBA00022692"/>
    </source>
</evidence>